<dbReference type="OrthoDB" id="4250256at2"/>
<sequence length="154" mass="15341">MTTVHHWPDGAHSAALRWTHAAVIALVATLAILVHHDTAAAITHVPPAGVSETSGMTGMRHAAALAMPAHTSGHAMAPGVTAPTTAHDDDGACSGTAMQHCSAAGVDGLKFAPPHQPSTGCAPALPTGAVAGRDVPGTTGRAPPDLSVLSRLLL</sequence>
<keyword evidence="1" id="KW-0472">Membrane</keyword>
<protein>
    <submittedName>
        <fullName evidence="2">Uncharacterized protein</fullName>
    </submittedName>
</protein>
<keyword evidence="1" id="KW-1133">Transmembrane helix</keyword>
<name>A0A1I2UD75_9ACTN</name>
<evidence type="ECO:0000313" key="2">
    <source>
        <dbReference type="EMBL" id="SFG74973.1"/>
    </source>
</evidence>
<evidence type="ECO:0000256" key="1">
    <source>
        <dbReference type="SAM" id="Phobius"/>
    </source>
</evidence>
<keyword evidence="1" id="KW-0812">Transmembrane</keyword>
<dbReference type="AlphaFoldDB" id="A0A1I2UD75"/>
<evidence type="ECO:0000313" key="3">
    <source>
        <dbReference type="Proteomes" id="UP000181942"/>
    </source>
</evidence>
<gene>
    <name evidence="2" type="ORF">SAMN02787118_127108</name>
</gene>
<accession>A0A1I2UD75</accession>
<dbReference type="EMBL" id="FONR01000027">
    <property type="protein sequence ID" value="SFG74973.1"/>
    <property type="molecule type" value="Genomic_DNA"/>
</dbReference>
<dbReference type="Proteomes" id="UP000181942">
    <property type="component" value="Unassembled WGS sequence"/>
</dbReference>
<reference evidence="2 3" key="1">
    <citation type="submission" date="2016-10" db="EMBL/GenBank/DDBJ databases">
        <authorList>
            <person name="de Groot N.N."/>
        </authorList>
    </citation>
    <scope>NUCLEOTIDE SEQUENCE [LARGE SCALE GENOMIC DNA]</scope>
    <source>
        <strain evidence="2 3">OK461</strain>
    </source>
</reference>
<feature type="transmembrane region" description="Helical" evidence="1">
    <location>
        <begin position="15"/>
        <end position="34"/>
    </location>
</feature>
<dbReference type="RefSeq" id="WP_075032659.1">
    <property type="nucleotide sequence ID" value="NZ_FONR01000027.1"/>
</dbReference>
<organism evidence="2 3">
    <name type="scientific">Streptomyces mirabilis</name>
    <dbReference type="NCBI Taxonomy" id="68239"/>
    <lineage>
        <taxon>Bacteria</taxon>
        <taxon>Bacillati</taxon>
        <taxon>Actinomycetota</taxon>
        <taxon>Actinomycetes</taxon>
        <taxon>Kitasatosporales</taxon>
        <taxon>Streptomycetaceae</taxon>
        <taxon>Streptomyces</taxon>
    </lineage>
</organism>
<proteinExistence type="predicted"/>